<keyword evidence="9 13" id="KW-0067">ATP-binding</keyword>
<dbReference type="Gene3D" id="3.40.50.300">
    <property type="entry name" value="P-loop containing nucleotide triphosphate hydrolases"/>
    <property type="match status" value="1"/>
</dbReference>
<evidence type="ECO:0000256" key="13">
    <source>
        <dbReference type="HAMAP-Rule" id="MF_00065"/>
    </source>
</evidence>
<feature type="active site" description="Phosphoserine intermediate" evidence="13">
    <location>
        <position position="110"/>
    </location>
</feature>
<evidence type="ECO:0000313" key="17">
    <source>
        <dbReference type="Proteomes" id="UP000006139"/>
    </source>
</evidence>
<dbReference type="InterPro" id="IPR027417">
    <property type="entry name" value="P-loop_NTPase"/>
</dbReference>
<evidence type="ECO:0000256" key="11">
    <source>
        <dbReference type="ARBA" id="ARBA00031393"/>
    </source>
</evidence>
<comment type="similarity">
    <text evidence="4 13 14">Belongs to the APS kinase family.</text>
</comment>
<comment type="catalytic activity">
    <reaction evidence="1 13 14">
        <text>adenosine 5'-phosphosulfate + ATP = 3'-phosphoadenylyl sulfate + ADP + H(+)</text>
        <dbReference type="Rhea" id="RHEA:24152"/>
        <dbReference type="ChEBI" id="CHEBI:15378"/>
        <dbReference type="ChEBI" id="CHEBI:30616"/>
        <dbReference type="ChEBI" id="CHEBI:58243"/>
        <dbReference type="ChEBI" id="CHEBI:58339"/>
        <dbReference type="ChEBI" id="CHEBI:456216"/>
        <dbReference type="EC" id="2.7.1.25"/>
    </reaction>
</comment>
<dbReference type="RefSeq" id="WP_014500105.1">
    <property type="nucleotide sequence ID" value="NC_017259.1"/>
</dbReference>
<evidence type="ECO:0000256" key="9">
    <source>
        <dbReference type="ARBA" id="ARBA00022840"/>
    </source>
</evidence>
<dbReference type="InterPro" id="IPR002891">
    <property type="entry name" value="APS"/>
</dbReference>
<evidence type="ECO:0000256" key="10">
    <source>
        <dbReference type="ARBA" id="ARBA00029724"/>
    </source>
</evidence>
<evidence type="ECO:0000256" key="4">
    <source>
        <dbReference type="ARBA" id="ARBA00007008"/>
    </source>
</evidence>
<dbReference type="GO" id="GO:0000103">
    <property type="term" value="P:sulfate assimilation"/>
    <property type="evidence" value="ECO:0007669"/>
    <property type="project" value="UniProtKB-UniRule"/>
</dbReference>
<evidence type="ECO:0000256" key="12">
    <source>
        <dbReference type="ARBA" id="ARBA00031464"/>
    </source>
</evidence>
<dbReference type="HAMAP" id="MF_00065">
    <property type="entry name" value="Adenylyl_sulf_kinase"/>
    <property type="match status" value="1"/>
</dbReference>
<dbReference type="SUPFAM" id="SSF52540">
    <property type="entry name" value="P-loop containing nucleoside triphosphate hydrolases"/>
    <property type="match status" value="1"/>
</dbReference>
<dbReference type="NCBIfam" id="TIGR00455">
    <property type="entry name" value="apsK"/>
    <property type="match status" value="1"/>
</dbReference>
<dbReference type="Proteomes" id="UP000006139">
    <property type="component" value="Chromosome"/>
</dbReference>
<dbReference type="CDD" id="cd02027">
    <property type="entry name" value="APSK"/>
    <property type="match status" value="1"/>
</dbReference>
<comment type="function">
    <text evidence="2 13 14">Catalyzes the synthesis of activated sulfate.</text>
</comment>
<evidence type="ECO:0000256" key="8">
    <source>
        <dbReference type="ARBA" id="ARBA00022777"/>
    </source>
</evidence>
<proteinExistence type="inferred from homology"/>
<dbReference type="HOGENOM" id="CLU_046932_1_0_6"/>
<dbReference type="PATRIC" id="fig|1005057.4.peg.378"/>
<dbReference type="GO" id="GO:0005524">
    <property type="term" value="F:ATP binding"/>
    <property type="evidence" value="ECO:0007669"/>
    <property type="project" value="UniProtKB-UniRule"/>
</dbReference>
<comment type="pathway">
    <text evidence="3 13 14">Sulfur metabolism; hydrogen sulfide biosynthesis; sulfite from sulfate: step 2/3.</text>
</comment>
<evidence type="ECO:0000256" key="5">
    <source>
        <dbReference type="ARBA" id="ARBA00012121"/>
    </source>
</evidence>
<dbReference type="KEGG" id="buh:BUAMB_398"/>
<keyword evidence="13" id="KW-0597">Phosphoprotein</keyword>
<dbReference type="PANTHER" id="PTHR11055">
    <property type="entry name" value="BIFUNCTIONAL 3'-PHOSPHOADENOSINE 5'-PHOSPHOSULFATE SYNTHASE"/>
    <property type="match status" value="1"/>
</dbReference>
<dbReference type="EMBL" id="CP002648">
    <property type="protein sequence ID" value="AEO08201.1"/>
    <property type="molecule type" value="Genomic_DNA"/>
</dbReference>
<dbReference type="GO" id="GO:0004020">
    <property type="term" value="F:adenylylsulfate kinase activity"/>
    <property type="evidence" value="ECO:0007669"/>
    <property type="project" value="UniProtKB-UniRule"/>
</dbReference>
<dbReference type="AlphaFoldDB" id="G2LPR4"/>
<dbReference type="GO" id="GO:0070814">
    <property type="term" value="P:hydrogen sulfide biosynthetic process"/>
    <property type="evidence" value="ECO:0007669"/>
    <property type="project" value="UniProtKB-UniRule"/>
</dbReference>
<evidence type="ECO:0000256" key="14">
    <source>
        <dbReference type="RuleBase" id="RU004347"/>
    </source>
</evidence>
<dbReference type="EC" id="2.7.1.25" evidence="5 13"/>
<feature type="domain" description="APS kinase" evidence="15">
    <location>
        <begin position="28"/>
        <end position="178"/>
    </location>
</feature>
<dbReference type="STRING" id="1005057.BUAMB_398"/>
<dbReference type="UniPathway" id="UPA00140">
    <property type="reaction ID" value="UER00205"/>
</dbReference>
<dbReference type="Pfam" id="PF01583">
    <property type="entry name" value="APS_kinase"/>
    <property type="match status" value="1"/>
</dbReference>
<dbReference type="eggNOG" id="COG0529">
    <property type="taxonomic scope" value="Bacteria"/>
</dbReference>
<protein>
    <recommendedName>
        <fullName evidence="5 13">Adenylyl-sulfate kinase</fullName>
        <ecNumber evidence="5 13">2.7.1.25</ecNumber>
    </recommendedName>
    <alternativeName>
        <fullName evidence="11 13">APS kinase</fullName>
    </alternativeName>
    <alternativeName>
        <fullName evidence="12 13">ATP adenosine-5'-phosphosulfate 3'-phosphotransferase</fullName>
    </alternativeName>
    <alternativeName>
        <fullName evidence="10 13">Adenosine-5'-phosphosulfate kinase</fullName>
    </alternativeName>
</protein>
<evidence type="ECO:0000259" key="15">
    <source>
        <dbReference type="Pfam" id="PF01583"/>
    </source>
</evidence>
<evidence type="ECO:0000256" key="7">
    <source>
        <dbReference type="ARBA" id="ARBA00022741"/>
    </source>
</evidence>
<keyword evidence="8 13" id="KW-0418">Kinase</keyword>
<gene>
    <name evidence="13 16" type="primary">cysC</name>
    <name evidence="16" type="ORF">BUAMB_398</name>
</gene>
<dbReference type="InterPro" id="IPR059117">
    <property type="entry name" value="APS_kinase_dom"/>
</dbReference>
<dbReference type="PANTHER" id="PTHR11055:SF1">
    <property type="entry name" value="PAPS SYNTHETASE, ISOFORM D"/>
    <property type="match status" value="1"/>
</dbReference>
<dbReference type="NCBIfam" id="NF003013">
    <property type="entry name" value="PRK03846.1"/>
    <property type="match status" value="1"/>
</dbReference>
<evidence type="ECO:0000256" key="6">
    <source>
        <dbReference type="ARBA" id="ARBA00022679"/>
    </source>
</evidence>
<accession>G2LPR4</accession>
<feature type="binding site" evidence="13">
    <location>
        <begin position="36"/>
        <end position="43"/>
    </location>
    <ligand>
        <name>ATP</name>
        <dbReference type="ChEBI" id="CHEBI:30616"/>
    </ligand>
</feature>
<evidence type="ECO:0000256" key="2">
    <source>
        <dbReference type="ARBA" id="ARBA00002632"/>
    </source>
</evidence>
<evidence type="ECO:0000313" key="16">
    <source>
        <dbReference type="EMBL" id="AEO08201.1"/>
    </source>
</evidence>
<name>G2LPR4_BUCUM</name>
<dbReference type="OrthoDB" id="9804504at2"/>
<evidence type="ECO:0000256" key="3">
    <source>
        <dbReference type="ARBA" id="ARBA00004806"/>
    </source>
</evidence>
<sequence>MIDNIQKNIFWHNSLITRQKREKNNKHKSIVIWFTGLSGSGKSSIANYLEKQLFKNGVHTYLLDGDNIRSGLCSDLTFSVIDRKENVRRIGEVVKIMLDAGMITLVSVISPYRNQREIIYNMLGGVKNFLEVFVDTPISVCESRDPKKLYRKARTGEISDFTGVQFEYEIPNNPSIILNGTDSLDINSKKIINLLYKNNIISFC</sequence>
<keyword evidence="7 13" id="KW-0547">Nucleotide-binding</keyword>
<reference evidence="16 17" key="1">
    <citation type="journal article" date="2011" name="PLoS Genet.">
        <title>Sequence conservation and functional constraint on intergenic spacers in reduced genomes of the obligate symbiont buchnera.</title>
        <authorList>
            <person name="Degnan P.H."/>
            <person name="Ochman H."/>
            <person name="Moran N.A."/>
        </authorList>
    </citation>
    <scope>NUCLEOTIDE SEQUENCE [LARGE SCALE GENOMIC DNA]</scope>
    <source>
        <strain evidence="16 17">Ua</strain>
    </source>
</reference>
<evidence type="ECO:0000256" key="1">
    <source>
        <dbReference type="ARBA" id="ARBA00001823"/>
    </source>
</evidence>
<keyword evidence="6 13" id="KW-0808">Transferase</keyword>
<organism evidence="16 17">
    <name type="scientific">Buchnera aphidicola str. Ua</name>
    <name type="common">Uroleucon ambrosiae</name>
    <dbReference type="NCBI Taxonomy" id="1005057"/>
    <lineage>
        <taxon>Bacteria</taxon>
        <taxon>Pseudomonadati</taxon>
        <taxon>Pseudomonadota</taxon>
        <taxon>Gammaproteobacteria</taxon>
        <taxon>Enterobacterales</taxon>
        <taxon>Erwiniaceae</taxon>
        <taxon>Buchnera</taxon>
    </lineage>
</organism>